<dbReference type="Proteomes" id="UP000500767">
    <property type="component" value="Chromosome"/>
</dbReference>
<dbReference type="InterPro" id="IPR008565">
    <property type="entry name" value="TtsA-like_GH18_dom"/>
</dbReference>
<protein>
    <recommendedName>
        <fullName evidence="1">TtsA-like Glycoside hydrolase family 108 domain-containing protein</fullName>
    </recommendedName>
</protein>
<dbReference type="InterPro" id="IPR023346">
    <property type="entry name" value="Lysozyme-like_dom_sf"/>
</dbReference>
<dbReference type="RefSeq" id="WP_171834811.1">
    <property type="nucleotide sequence ID" value="NZ_CP053708.1"/>
</dbReference>
<evidence type="ECO:0000313" key="2">
    <source>
        <dbReference type="EMBL" id="QKE89824.1"/>
    </source>
</evidence>
<sequence length="227" mass="23099">MQTSLVPTRTFTLGVETSALSLRRDDSGNWTGGRVGVGALIGSKCGVSAPVLSAWLGRTASAADMRAVTPATMAAIFGANYWNQVHADSLPAGIDLMTVDHGFSRGAVTSAMLLQRVLGTVADGWIGAGTLAAIAGFAAASVPPSVIDAVALQEGLGVQQDGNIGPVTLAALSALSPIEGLLVALYAAQVHDYRGRKEAAANPGWFTRARNRLHAGQGLVPAASTPA</sequence>
<dbReference type="Gene3D" id="1.20.141.10">
    <property type="entry name" value="Chitosanase, subunit A, domain 1"/>
    <property type="match status" value="2"/>
</dbReference>
<dbReference type="SUPFAM" id="SSF53955">
    <property type="entry name" value="Lysozyme-like"/>
    <property type="match status" value="2"/>
</dbReference>
<proteinExistence type="predicted"/>
<dbReference type="AlphaFoldDB" id="A0A6M8HN58"/>
<evidence type="ECO:0000313" key="3">
    <source>
        <dbReference type="Proteomes" id="UP000500767"/>
    </source>
</evidence>
<gene>
    <name evidence="2" type="ORF">HN018_07010</name>
</gene>
<organism evidence="2 3">
    <name type="scientific">Lichenicola cladoniae</name>
    <dbReference type="NCBI Taxonomy" id="1484109"/>
    <lineage>
        <taxon>Bacteria</taxon>
        <taxon>Pseudomonadati</taxon>
        <taxon>Pseudomonadota</taxon>
        <taxon>Alphaproteobacteria</taxon>
        <taxon>Acetobacterales</taxon>
        <taxon>Acetobacteraceae</taxon>
        <taxon>Lichenicola</taxon>
    </lineage>
</organism>
<feature type="domain" description="TtsA-like Glycoside hydrolase family 108" evidence="1">
    <location>
        <begin position="23"/>
        <end position="104"/>
    </location>
</feature>
<keyword evidence="3" id="KW-1185">Reference proteome</keyword>
<dbReference type="EMBL" id="CP053708">
    <property type="protein sequence ID" value="QKE89824.1"/>
    <property type="molecule type" value="Genomic_DNA"/>
</dbReference>
<dbReference type="KEGG" id="lck:HN018_07010"/>
<evidence type="ECO:0000259" key="1">
    <source>
        <dbReference type="Pfam" id="PF05838"/>
    </source>
</evidence>
<name>A0A6M8HN58_9PROT</name>
<dbReference type="Pfam" id="PF05838">
    <property type="entry name" value="Glyco_hydro_108"/>
    <property type="match status" value="1"/>
</dbReference>
<reference evidence="2 3" key="1">
    <citation type="journal article" date="2014" name="World J. Microbiol. Biotechnol.">
        <title>Biodiversity and physiological characteristics of Antarctic and Arctic lichens-associated bacteria.</title>
        <authorList>
            <person name="Lee Y.M."/>
            <person name="Kim E.H."/>
            <person name="Lee H.K."/>
            <person name="Hong S.G."/>
        </authorList>
    </citation>
    <scope>NUCLEOTIDE SEQUENCE [LARGE SCALE GENOMIC DNA]</scope>
    <source>
        <strain evidence="2 3">PAMC 26569</strain>
    </source>
</reference>
<accession>A0A6M8HN58</accession>